<dbReference type="InterPro" id="IPR040256">
    <property type="entry name" value="At4g02000-like"/>
</dbReference>
<feature type="domain" description="DUF4283" evidence="2">
    <location>
        <begin position="462"/>
        <end position="539"/>
    </location>
</feature>
<gene>
    <name evidence="3" type="ORF">LSALG_LOCUS1935</name>
</gene>
<keyword evidence="4" id="KW-1185">Reference proteome</keyword>
<dbReference type="Proteomes" id="UP001177003">
    <property type="component" value="Chromosome 0"/>
</dbReference>
<organism evidence="3 4">
    <name type="scientific">Lactuca saligna</name>
    <name type="common">Willowleaf lettuce</name>
    <dbReference type="NCBI Taxonomy" id="75948"/>
    <lineage>
        <taxon>Eukaryota</taxon>
        <taxon>Viridiplantae</taxon>
        <taxon>Streptophyta</taxon>
        <taxon>Embryophyta</taxon>
        <taxon>Tracheophyta</taxon>
        <taxon>Spermatophyta</taxon>
        <taxon>Magnoliopsida</taxon>
        <taxon>eudicotyledons</taxon>
        <taxon>Gunneridae</taxon>
        <taxon>Pentapetalae</taxon>
        <taxon>asterids</taxon>
        <taxon>campanulids</taxon>
        <taxon>Asterales</taxon>
        <taxon>Asteraceae</taxon>
        <taxon>Cichorioideae</taxon>
        <taxon>Cichorieae</taxon>
        <taxon>Lactucinae</taxon>
        <taxon>Lactuca</taxon>
    </lineage>
</organism>
<evidence type="ECO:0000313" key="4">
    <source>
        <dbReference type="Proteomes" id="UP001177003"/>
    </source>
</evidence>
<evidence type="ECO:0000256" key="1">
    <source>
        <dbReference type="SAM" id="MobiDB-lite"/>
    </source>
</evidence>
<dbReference type="PANTHER" id="PTHR31286:SF99">
    <property type="entry name" value="DUF4283 DOMAIN-CONTAINING PROTEIN"/>
    <property type="match status" value="1"/>
</dbReference>
<reference evidence="3" key="1">
    <citation type="submission" date="2023-04" db="EMBL/GenBank/DDBJ databases">
        <authorList>
            <person name="Vijverberg K."/>
            <person name="Xiong W."/>
            <person name="Schranz E."/>
        </authorList>
    </citation>
    <scope>NUCLEOTIDE SEQUENCE</scope>
</reference>
<dbReference type="InterPro" id="IPR025558">
    <property type="entry name" value="DUF4283"/>
</dbReference>
<accession>A0AA35XZK5</accession>
<sequence length="930" mass="104137">MEGVPPDLEPDVIMRKKGKNAKLKNKLKFVLDNEPNQLNVPLKDKSVTTLVNKFESEANLIERKNSVELKVEVSAGKIDTSENEIAKLSTGSEVDAMAPLMAPLVNYITIKKEEVSIDDSSSPVFEFEKDITQFCSPGEKEAMMVFWNGLTLSEKEGFVHGLRFIKKKYNKEGEFDSSLDDSIDNVKKLSSVSQQNDILMNWKELNQKKKEKVIHKLCTSKIRKQVEANLGKNRVPFKTSASLFPAAIGMKKTTEFEASDGLQKVGETVLNLIPEGIPISNNNNPVIIDLQDICSMRSQVKEKKVKKKIEIDETVSQQLAQVCNEIIYHFPSKFNHLELANEGEFKYKYVDADEEESEGQMNIDDKEEIRKGGYNTNGGLLITEDMLEEVKTSNIKDKEEKISPVQNVVEEKIEGKVSYAEKVSGKKMNAANLISKVKKNAELPDGVVEMPISDILKGCSPFKTTLYGYFIDKHINFFNVNKFAHNMWRKYGLEEVMVNDEGIYFFRFSSEQGLLSVLEGGVWMIFDSALIIRRWTTGVSSVKDQHDKIPVWVKIYNVPLEYWNRTGLSHIAWEIGKPLDVDAHTAKLCQEHWGRPAFMRILIEMFAAKEWLNEVLIYSSDLTTGERILSKCKIEYAWNPSKCSHCKVYGHTDSKCGILLAKEVKDSSNVTGDGENKDGKKIDLMEVLITSTKKVEEDNEGFQLVSKRSKGNNVGGYGKEDIGKKNQIPGQGQNGNYQGKGKNGVGINVGSQGQKGNNGAKNGNNNGGNQWNKGKAVQGYNGNNYSKNGNFGGVKVEQGQSSKSNFFVKKENIGGNISVEKNNQKSNIKVEMGKRDGNVQKYIPKTGPDIKISSNFDKENSSIRKVDNMEFVSNNKFNVLMGLKEENQYGISKKGIDDIDLDYLDTVDQMEVIGGIPLCDTKMEAVSNVV</sequence>
<dbReference type="AlphaFoldDB" id="A0AA35XZK5"/>
<name>A0AA35XZK5_LACSI</name>
<proteinExistence type="predicted"/>
<feature type="region of interest" description="Disordered" evidence="1">
    <location>
        <begin position="713"/>
        <end position="780"/>
    </location>
</feature>
<evidence type="ECO:0000259" key="2">
    <source>
        <dbReference type="Pfam" id="PF14111"/>
    </source>
</evidence>
<dbReference type="EMBL" id="OX465086">
    <property type="protein sequence ID" value="CAI9261134.1"/>
    <property type="molecule type" value="Genomic_DNA"/>
</dbReference>
<feature type="compositionally biased region" description="Low complexity" evidence="1">
    <location>
        <begin position="725"/>
        <end position="780"/>
    </location>
</feature>
<dbReference type="Pfam" id="PF14111">
    <property type="entry name" value="DUF4283"/>
    <property type="match status" value="1"/>
</dbReference>
<evidence type="ECO:0000313" key="3">
    <source>
        <dbReference type="EMBL" id="CAI9261134.1"/>
    </source>
</evidence>
<protein>
    <recommendedName>
        <fullName evidence="2">DUF4283 domain-containing protein</fullName>
    </recommendedName>
</protein>
<dbReference type="PANTHER" id="PTHR31286">
    <property type="entry name" value="GLYCINE-RICH CELL WALL STRUCTURAL PROTEIN 1.8-LIKE"/>
    <property type="match status" value="1"/>
</dbReference>